<feature type="compositionally biased region" description="Acidic residues" evidence="1">
    <location>
        <begin position="338"/>
        <end position="357"/>
    </location>
</feature>
<feature type="region of interest" description="Disordered" evidence="1">
    <location>
        <begin position="450"/>
        <end position="476"/>
    </location>
</feature>
<evidence type="ECO:0000256" key="1">
    <source>
        <dbReference type="SAM" id="MobiDB-lite"/>
    </source>
</evidence>
<organism evidence="2 3">
    <name type="scientific">Jaminaea rosea</name>
    <dbReference type="NCBI Taxonomy" id="1569628"/>
    <lineage>
        <taxon>Eukaryota</taxon>
        <taxon>Fungi</taxon>
        <taxon>Dikarya</taxon>
        <taxon>Basidiomycota</taxon>
        <taxon>Ustilaginomycotina</taxon>
        <taxon>Exobasidiomycetes</taxon>
        <taxon>Microstromatales</taxon>
        <taxon>Microstromatales incertae sedis</taxon>
        <taxon>Jaminaea</taxon>
    </lineage>
</organism>
<feature type="region of interest" description="Disordered" evidence="1">
    <location>
        <begin position="338"/>
        <end position="377"/>
    </location>
</feature>
<accession>A0A316UIY4</accession>
<name>A0A316UIY4_9BASI</name>
<feature type="compositionally biased region" description="Low complexity" evidence="1">
    <location>
        <begin position="857"/>
        <end position="874"/>
    </location>
</feature>
<evidence type="ECO:0000313" key="2">
    <source>
        <dbReference type="EMBL" id="PWN24828.1"/>
    </source>
</evidence>
<feature type="region of interest" description="Disordered" evidence="1">
    <location>
        <begin position="766"/>
        <end position="946"/>
    </location>
</feature>
<feature type="region of interest" description="Disordered" evidence="1">
    <location>
        <begin position="672"/>
        <end position="698"/>
    </location>
</feature>
<feature type="compositionally biased region" description="Low complexity" evidence="1">
    <location>
        <begin position="219"/>
        <end position="233"/>
    </location>
</feature>
<feature type="compositionally biased region" description="Basic residues" evidence="1">
    <location>
        <begin position="1000"/>
        <end position="1011"/>
    </location>
</feature>
<feature type="region of interest" description="Disordered" evidence="1">
    <location>
        <begin position="1"/>
        <end position="52"/>
    </location>
</feature>
<feature type="region of interest" description="Disordered" evidence="1">
    <location>
        <begin position="93"/>
        <end position="150"/>
    </location>
</feature>
<gene>
    <name evidence="2" type="ORF">BDZ90DRAFT_97303</name>
</gene>
<proteinExistence type="predicted"/>
<feature type="region of interest" description="Disordered" evidence="1">
    <location>
        <begin position="974"/>
        <end position="1011"/>
    </location>
</feature>
<keyword evidence="3" id="KW-1185">Reference proteome</keyword>
<protein>
    <submittedName>
        <fullName evidence="2">Uncharacterized protein</fullName>
    </submittedName>
</protein>
<dbReference type="Proteomes" id="UP000245884">
    <property type="component" value="Unassembled WGS sequence"/>
</dbReference>
<dbReference type="RefSeq" id="XP_025359440.1">
    <property type="nucleotide sequence ID" value="XM_025509980.1"/>
</dbReference>
<dbReference type="EMBL" id="KZ819679">
    <property type="protein sequence ID" value="PWN24828.1"/>
    <property type="molecule type" value="Genomic_DNA"/>
</dbReference>
<dbReference type="GeneID" id="37031803"/>
<reference evidence="2 3" key="1">
    <citation type="journal article" date="2018" name="Mol. Biol. Evol.">
        <title>Broad Genomic Sampling Reveals a Smut Pathogenic Ancestry of the Fungal Clade Ustilaginomycotina.</title>
        <authorList>
            <person name="Kijpornyongpan T."/>
            <person name="Mondo S.J."/>
            <person name="Barry K."/>
            <person name="Sandor L."/>
            <person name="Lee J."/>
            <person name="Lipzen A."/>
            <person name="Pangilinan J."/>
            <person name="LaButti K."/>
            <person name="Hainaut M."/>
            <person name="Henrissat B."/>
            <person name="Grigoriev I.V."/>
            <person name="Spatafora J.W."/>
            <person name="Aime M.C."/>
        </authorList>
    </citation>
    <scope>NUCLEOTIDE SEQUENCE [LARGE SCALE GENOMIC DNA]</scope>
    <source>
        <strain evidence="2 3">MCA 5214</strain>
    </source>
</reference>
<evidence type="ECO:0000313" key="3">
    <source>
        <dbReference type="Proteomes" id="UP000245884"/>
    </source>
</evidence>
<feature type="compositionally biased region" description="Low complexity" evidence="1">
    <location>
        <begin position="921"/>
        <end position="939"/>
    </location>
</feature>
<dbReference type="AlphaFoldDB" id="A0A316UIY4"/>
<sequence>MAALSSPPTLVRTPPSLRRLDPRPGGLPNTRYRRNALRSQTPKSSSPPTDSISILDKAIAAAASGSFSDSSPPSLALLPLRVRRAPSLTELRVLNTASSSARQRRRRRRANSWSPGPDYQNFQFHLEDINSSPLSSSPSPSPPPHQDAQPFQANFFVHSDNLTPSTASTSPSPLDDRQLRRLSSITEVSNSSEEDQQGPVTPTLLHHPLAATMLYRRPPSASEVAPSHSSSHPFKAASEPRRSRSCSSTSSQATIVDATPQSSYTNAFAASSSNSVDSAASASASTSIATSSFPQPPPRAETRDGSLCSSGGGAVMQGLGLGIVPDDALLDDDVSELSLVTDEEEEAHTDEDDEDDEYRPPQPRFLDRRSHSLPLPTLDSTLHHRRARKAEPGFTILLDQGSRDGSIDSLNMLRRPSAPLSSVPLPNVCCVRRDSVDGGAARYYDAPVSPSLHSSDGACSGSGIGSGSGTSSSSMSTDHWANLIEYEYRGDENNSEETTPVADVSAGSGSALGLSFDADIQARRPGRNPGYDTKLRVTGIPWLDDELRAEGALDVDESPALPETPPELLCGQESWLGDDDDEDMLDAMMAKAFKPQAKRDSRRLSAMRPATAKTIASIESTRTSRSDSINSMGTRASAAISFNSEPTHSQVPERKRKKLQAKLRLLASLPMAPPRTTSLAPTGATTSATTSHTSTTSSHMSLNSAIFPIAGLSSTLPAPMNADHKQRRLASMGEAPAFPSSVGDDNQVGDERQMLAALAGIVPTSVAPLPARPPRRTPSTSLQRNGSGALRESRSTTAVGRRYKEQSAEVARPSILVGKPSDSNSPRSVRSTEHIGASPSIRFRREDDLIRPTLRRAASNSSAAAASSSSSSSSFNNTSQGRPSTEPKENYGSGRRSFGDMLRPSMDLLRPHALQAGGGSSRSNFFSRSRQSPSPSPESTGSNEVSLTFKERTLGGRVAKSVDFGSRLSFWNSDEARESSHGRAATPVNGSGSGSGGWLKKSRSRLRMMAA</sequence>
<feature type="compositionally biased region" description="Low complexity" evidence="1">
    <location>
        <begin position="676"/>
        <end position="698"/>
    </location>
</feature>
<feature type="region of interest" description="Disordered" evidence="1">
    <location>
        <begin position="287"/>
        <end position="311"/>
    </location>
</feature>
<feature type="compositionally biased region" description="Polar residues" evidence="1">
    <location>
        <begin position="37"/>
        <end position="49"/>
    </location>
</feature>
<feature type="region of interest" description="Disordered" evidence="1">
    <location>
        <begin position="219"/>
        <end position="254"/>
    </location>
</feature>